<sequence length="85" mass="10433">MFKVYVLYSPNHHKIYIGYTSDLPNRMESHNIYSKKGYTVKYRPWEILFTEVYDSKKEAIIREKQLKSAKGREYIWEVVYEKYKL</sequence>
<dbReference type="PANTHER" id="PTHR34477:SF5">
    <property type="entry name" value="BSL5627 PROTEIN"/>
    <property type="match status" value="1"/>
</dbReference>
<dbReference type="CDD" id="cd10449">
    <property type="entry name" value="GIY-YIG_SLX1_like"/>
    <property type="match status" value="1"/>
</dbReference>
<dbReference type="OrthoDB" id="1203060at2"/>
<feature type="domain" description="GIY-YIG" evidence="2">
    <location>
        <begin position="1"/>
        <end position="76"/>
    </location>
</feature>
<gene>
    <name evidence="3" type="ordered locus">Ftrac_0684</name>
</gene>
<evidence type="ECO:0000313" key="3">
    <source>
        <dbReference type="EMBL" id="ADR20686.1"/>
    </source>
</evidence>
<dbReference type="InterPro" id="IPR035901">
    <property type="entry name" value="GIY-YIG_endonuc_sf"/>
</dbReference>
<dbReference type="Gene3D" id="3.40.1440.10">
    <property type="entry name" value="GIY-YIG endonuclease"/>
    <property type="match status" value="1"/>
</dbReference>
<protein>
    <submittedName>
        <fullName evidence="3">Excinuclease ABC C subunit domain protein</fullName>
    </submittedName>
</protein>
<reference evidence="3 4" key="1">
    <citation type="journal article" date="2011" name="Stand. Genomic Sci.">
        <title>Complete genome sequence of Marivirga tractuosa type strain (H-43).</title>
        <authorList>
            <person name="Pagani I."/>
            <person name="Chertkov O."/>
            <person name="Lapidus A."/>
            <person name="Lucas S."/>
            <person name="Del Rio T.G."/>
            <person name="Tice H."/>
            <person name="Copeland A."/>
            <person name="Cheng J.F."/>
            <person name="Nolan M."/>
            <person name="Saunders E."/>
            <person name="Pitluck S."/>
            <person name="Held B."/>
            <person name="Goodwin L."/>
            <person name="Liolios K."/>
            <person name="Ovchinikova G."/>
            <person name="Ivanova N."/>
            <person name="Mavromatis K."/>
            <person name="Pati A."/>
            <person name="Chen A."/>
            <person name="Palaniappan K."/>
            <person name="Land M."/>
            <person name="Hauser L."/>
            <person name="Jeffries C.D."/>
            <person name="Detter J.C."/>
            <person name="Han C."/>
            <person name="Tapia R."/>
            <person name="Ngatchou-Djao O.D."/>
            <person name="Rohde M."/>
            <person name="Goker M."/>
            <person name="Spring S."/>
            <person name="Sikorski J."/>
            <person name="Woyke T."/>
            <person name="Bristow J."/>
            <person name="Eisen J.A."/>
            <person name="Markowitz V."/>
            <person name="Hugenholtz P."/>
            <person name="Klenk H.P."/>
            <person name="Kyrpides N.C."/>
        </authorList>
    </citation>
    <scope>NUCLEOTIDE SEQUENCE [LARGE SCALE GENOMIC DNA]</scope>
    <source>
        <strain evidence="4">ATCC 23168 / DSM 4126 / NBRC 15989 / NCIMB 1408 / VKM B-1430 / H-43</strain>
    </source>
</reference>
<evidence type="ECO:0000313" key="4">
    <source>
        <dbReference type="Proteomes" id="UP000008720"/>
    </source>
</evidence>
<dbReference type="HOGENOM" id="CLU_135650_6_3_10"/>
<dbReference type="RefSeq" id="WP_013452837.1">
    <property type="nucleotide sequence ID" value="NC_014759.1"/>
</dbReference>
<dbReference type="InterPro" id="IPR050190">
    <property type="entry name" value="UPF0213_domain"/>
</dbReference>
<dbReference type="PANTHER" id="PTHR34477">
    <property type="entry name" value="UPF0213 PROTEIN YHBQ"/>
    <property type="match status" value="1"/>
</dbReference>
<dbReference type="STRING" id="643867.Ftrac_0684"/>
<dbReference type="eggNOG" id="COG2827">
    <property type="taxonomic scope" value="Bacteria"/>
</dbReference>
<keyword evidence="4" id="KW-1185">Reference proteome</keyword>
<dbReference type="KEGG" id="mtt:Ftrac_0684"/>
<dbReference type="InterPro" id="IPR000305">
    <property type="entry name" value="GIY-YIG_endonuc"/>
</dbReference>
<proteinExistence type="inferred from homology"/>
<comment type="similarity">
    <text evidence="1">Belongs to the UPF0213 family.</text>
</comment>
<organism evidence="3 4">
    <name type="scientific">Marivirga tractuosa (strain ATCC 23168 / DSM 4126 / NBRC 15989 / NCIMB 1408 / VKM B-1430 / H-43)</name>
    <name type="common">Microscilla tractuosa</name>
    <name type="synonym">Flexibacter tractuosus</name>
    <dbReference type="NCBI Taxonomy" id="643867"/>
    <lineage>
        <taxon>Bacteria</taxon>
        <taxon>Pseudomonadati</taxon>
        <taxon>Bacteroidota</taxon>
        <taxon>Cytophagia</taxon>
        <taxon>Cytophagales</taxon>
        <taxon>Marivirgaceae</taxon>
        <taxon>Marivirga</taxon>
    </lineage>
</organism>
<name>E4TRF2_MARTH</name>
<dbReference type="SUPFAM" id="SSF82771">
    <property type="entry name" value="GIY-YIG endonuclease"/>
    <property type="match status" value="1"/>
</dbReference>
<dbReference type="Pfam" id="PF01541">
    <property type="entry name" value="GIY-YIG"/>
    <property type="match status" value="1"/>
</dbReference>
<evidence type="ECO:0000259" key="2">
    <source>
        <dbReference type="PROSITE" id="PS50164"/>
    </source>
</evidence>
<dbReference type="PROSITE" id="PS50164">
    <property type="entry name" value="GIY_YIG"/>
    <property type="match status" value="1"/>
</dbReference>
<evidence type="ECO:0000256" key="1">
    <source>
        <dbReference type="ARBA" id="ARBA00007435"/>
    </source>
</evidence>
<accession>E4TRF2</accession>
<dbReference type="EMBL" id="CP002349">
    <property type="protein sequence ID" value="ADR20686.1"/>
    <property type="molecule type" value="Genomic_DNA"/>
</dbReference>
<dbReference type="Proteomes" id="UP000008720">
    <property type="component" value="Chromosome"/>
</dbReference>
<dbReference type="AlphaFoldDB" id="E4TRF2"/>